<evidence type="ECO:0000256" key="2">
    <source>
        <dbReference type="ARBA" id="ARBA00022692"/>
    </source>
</evidence>
<name>A0AAD5VTK7_9AGAR</name>
<keyword evidence="3 5" id="KW-1133">Transmembrane helix</keyword>
<dbReference type="AlphaFoldDB" id="A0AAD5VTK7"/>
<proteinExistence type="predicted"/>
<sequence>MDAGGENAQDCQFGNDWLTNLIAVIVFVGMSSGYAPQLYRIIKKGSSEGFSPFFLLLGSTSAAAGFWNMITMQWGVARCCGSVSLGSCIEITAGIFQVFWQWFCFTAIFVLYILYYPERLKHEKNLSTDAAEPVKTKEWSLALVCSWVTFAHFVFSGTTTLYLMNTITPPPGPNSSLPDQVHLWATFLGVSSAILAAIQYAPQLIHTYQLKLVGALSIPMMFINAPGSVFMITGIALRPGTNWTSWFTFLVAGIMQAALLFMCIAWKFRQRRLGIDDFGNPLVFEVPVNMDSTEDERSPLVRK</sequence>
<keyword evidence="7" id="KW-1185">Reference proteome</keyword>
<evidence type="ECO:0000256" key="5">
    <source>
        <dbReference type="SAM" id="Phobius"/>
    </source>
</evidence>
<evidence type="ECO:0000313" key="7">
    <source>
        <dbReference type="Proteomes" id="UP001213000"/>
    </source>
</evidence>
<dbReference type="GO" id="GO:0016020">
    <property type="term" value="C:membrane"/>
    <property type="evidence" value="ECO:0007669"/>
    <property type="project" value="UniProtKB-SubCell"/>
</dbReference>
<dbReference type="InterPro" id="IPR006603">
    <property type="entry name" value="PQ-loop_rpt"/>
</dbReference>
<feature type="transmembrane region" description="Helical" evidence="5">
    <location>
        <begin position="183"/>
        <end position="201"/>
    </location>
</feature>
<keyword evidence="4 5" id="KW-0472">Membrane</keyword>
<feature type="transmembrane region" description="Helical" evidence="5">
    <location>
        <begin position="99"/>
        <end position="118"/>
    </location>
</feature>
<gene>
    <name evidence="6" type="ORF">NP233_g8021</name>
</gene>
<feature type="transmembrane region" description="Helical" evidence="5">
    <location>
        <begin position="213"/>
        <end position="237"/>
    </location>
</feature>
<feature type="transmembrane region" description="Helical" evidence="5">
    <location>
        <begin position="139"/>
        <end position="163"/>
    </location>
</feature>
<evidence type="ECO:0000313" key="6">
    <source>
        <dbReference type="EMBL" id="KAJ3564849.1"/>
    </source>
</evidence>
<feature type="transmembrane region" description="Helical" evidence="5">
    <location>
        <begin position="49"/>
        <end position="67"/>
    </location>
</feature>
<keyword evidence="2 5" id="KW-0812">Transmembrane</keyword>
<accession>A0AAD5VTK7</accession>
<evidence type="ECO:0000256" key="3">
    <source>
        <dbReference type="ARBA" id="ARBA00022989"/>
    </source>
</evidence>
<dbReference type="InterPro" id="IPR051415">
    <property type="entry name" value="LAAT-1"/>
</dbReference>
<dbReference type="PANTHER" id="PTHR16201:SF11">
    <property type="entry name" value="PQ-LOOP REPEAT-CONTAINING PROTEIN"/>
    <property type="match status" value="1"/>
</dbReference>
<reference evidence="6" key="1">
    <citation type="submission" date="2022-07" db="EMBL/GenBank/DDBJ databases">
        <title>Genome Sequence of Leucocoprinus birnbaumii.</title>
        <authorList>
            <person name="Buettner E."/>
        </authorList>
    </citation>
    <scope>NUCLEOTIDE SEQUENCE</scope>
    <source>
        <strain evidence="6">VT141</strain>
    </source>
</reference>
<dbReference type="EMBL" id="JANIEX010000624">
    <property type="protein sequence ID" value="KAJ3564849.1"/>
    <property type="molecule type" value="Genomic_DNA"/>
</dbReference>
<dbReference type="Pfam" id="PF04193">
    <property type="entry name" value="PQ-loop"/>
    <property type="match status" value="2"/>
</dbReference>
<organism evidence="6 7">
    <name type="scientific">Leucocoprinus birnbaumii</name>
    <dbReference type="NCBI Taxonomy" id="56174"/>
    <lineage>
        <taxon>Eukaryota</taxon>
        <taxon>Fungi</taxon>
        <taxon>Dikarya</taxon>
        <taxon>Basidiomycota</taxon>
        <taxon>Agaricomycotina</taxon>
        <taxon>Agaricomycetes</taxon>
        <taxon>Agaricomycetidae</taxon>
        <taxon>Agaricales</taxon>
        <taxon>Agaricineae</taxon>
        <taxon>Agaricaceae</taxon>
        <taxon>Leucocoprinus</taxon>
    </lineage>
</organism>
<feature type="transmembrane region" description="Helical" evidence="5">
    <location>
        <begin position="243"/>
        <end position="266"/>
    </location>
</feature>
<evidence type="ECO:0000256" key="1">
    <source>
        <dbReference type="ARBA" id="ARBA00004141"/>
    </source>
</evidence>
<evidence type="ECO:0000256" key="4">
    <source>
        <dbReference type="ARBA" id="ARBA00023136"/>
    </source>
</evidence>
<dbReference type="Gene3D" id="1.20.1280.290">
    <property type="match status" value="2"/>
</dbReference>
<comment type="caution">
    <text evidence="6">The sequence shown here is derived from an EMBL/GenBank/DDBJ whole genome shotgun (WGS) entry which is preliminary data.</text>
</comment>
<dbReference type="SMART" id="SM00679">
    <property type="entry name" value="CTNS"/>
    <property type="match status" value="2"/>
</dbReference>
<dbReference type="Proteomes" id="UP001213000">
    <property type="component" value="Unassembled WGS sequence"/>
</dbReference>
<feature type="transmembrane region" description="Helical" evidence="5">
    <location>
        <begin position="17"/>
        <end position="37"/>
    </location>
</feature>
<comment type="subcellular location">
    <subcellularLocation>
        <location evidence="1">Membrane</location>
        <topology evidence="1">Multi-pass membrane protein</topology>
    </subcellularLocation>
</comment>
<protein>
    <submittedName>
        <fullName evidence="6">Uncharacterized protein</fullName>
    </submittedName>
</protein>
<dbReference type="PANTHER" id="PTHR16201">
    <property type="entry name" value="SEVEN TRANSMEMBRANE PROTEIN 1-RELATED"/>
    <property type="match status" value="1"/>
</dbReference>